<accession>F9ZRL4</accession>
<dbReference type="STRING" id="990288.Atc_2211"/>
<evidence type="ECO:0000313" key="1">
    <source>
        <dbReference type="EMBL" id="AEK58859.1"/>
    </source>
</evidence>
<reference evidence="1 2" key="1">
    <citation type="journal article" date="2011" name="J. Genet. Genomics">
        <title>Unraveling the Acidithiobacillus caldus complete genome and its central metabolisms for carbon assimilation.</title>
        <authorList>
            <person name="You X.Y."/>
            <person name="Guo X."/>
            <person name="Zheng H.J."/>
            <person name="Zhang M.J."/>
            <person name="Liu L.J."/>
            <person name="Zhu Y.Q."/>
            <person name="Zhu B."/>
            <person name="Wang S.Y."/>
            <person name="Zhao G.P."/>
            <person name="Poetsch A."/>
            <person name="Jiang C.Y."/>
            <person name="Liu S.J."/>
        </authorList>
    </citation>
    <scope>NUCLEOTIDE SEQUENCE [LARGE SCALE GENOMIC DNA]</scope>
    <source>
        <strain evidence="1 2">SM-1</strain>
    </source>
</reference>
<keyword evidence="2" id="KW-1185">Reference proteome</keyword>
<name>F9ZRL4_ACICS</name>
<sequence length="58" mass="6283">MNGQLTEIWTNIARLYSTWQDMARQAISLCLVKGNGPTRGDIGRVDGWNTAGDGNAST</sequence>
<proteinExistence type="predicted"/>
<evidence type="ECO:0000313" key="2">
    <source>
        <dbReference type="Proteomes" id="UP000006135"/>
    </source>
</evidence>
<dbReference type="EMBL" id="CP002573">
    <property type="protein sequence ID" value="AEK58859.1"/>
    <property type="molecule type" value="Genomic_DNA"/>
</dbReference>
<gene>
    <name evidence="1" type="ordered locus">Atc_2211</name>
</gene>
<dbReference type="KEGG" id="acu:Atc_2211"/>
<organism evidence="1 2">
    <name type="scientific">Acidithiobacillus caldus (strain SM-1)</name>
    <dbReference type="NCBI Taxonomy" id="990288"/>
    <lineage>
        <taxon>Bacteria</taxon>
        <taxon>Pseudomonadati</taxon>
        <taxon>Pseudomonadota</taxon>
        <taxon>Acidithiobacillia</taxon>
        <taxon>Acidithiobacillales</taxon>
        <taxon>Acidithiobacillaceae</taxon>
        <taxon>Acidithiobacillus</taxon>
    </lineage>
</organism>
<protein>
    <submittedName>
        <fullName evidence="1">Uncharacterized protein</fullName>
    </submittedName>
</protein>
<dbReference type="Proteomes" id="UP000006135">
    <property type="component" value="Chromosome"/>
</dbReference>
<dbReference type="AlphaFoldDB" id="F9ZRL4"/>
<dbReference type="HOGENOM" id="CLU_2968764_0_0_6"/>